<feature type="domain" description="T2SS protein K second SAM-like" evidence="12">
    <location>
        <begin position="198"/>
        <end position="245"/>
    </location>
</feature>
<protein>
    <recommendedName>
        <fullName evidence="10">Type II secretion system protein K</fullName>
    </recommendedName>
</protein>
<dbReference type="NCBIfam" id="NF037980">
    <property type="entry name" value="T2SS_GspK"/>
    <property type="match status" value="1"/>
</dbReference>
<dbReference type="PANTHER" id="PTHR38831:SF1">
    <property type="entry name" value="TYPE II SECRETION SYSTEM PROTEIN K-RELATED"/>
    <property type="match status" value="1"/>
</dbReference>
<reference evidence="17" key="1">
    <citation type="submission" date="2016-10" db="EMBL/GenBank/DDBJ databases">
        <authorList>
            <person name="Varghese N."/>
            <person name="Submissions S."/>
        </authorList>
    </citation>
    <scope>NUCLEOTIDE SEQUENCE [LARGE SCALE GENOMIC DNA]</scope>
    <source>
        <strain evidence="17">DSM 25227</strain>
    </source>
</reference>
<dbReference type="Gene3D" id="1.10.40.60">
    <property type="entry name" value="EpsJ-like"/>
    <property type="match status" value="2"/>
</dbReference>
<feature type="transmembrane region" description="Helical" evidence="11">
    <location>
        <begin position="6"/>
        <end position="27"/>
    </location>
</feature>
<evidence type="ECO:0000256" key="1">
    <source>
        <dbReference type="ARBA" id="ARBA00004533"/>
    </source>
</evidence>
<accession>A0A2Y9AYX0</accession>
<keyword evidence="3 10" id="KW-0813">Transport</keyword>
<dbReference type="PANTHER" id="PTHR38831">
    <property type="entry name" value="TYPE II SECRETION SYSTEM PROTEIN K"/>
    <property type="match status" value="1"/>
</dbReference>
<dbReference type="Pfam" id="PF03934">
    <property type="entry name" value="T2SSK"/>
    <property type="match status" value="1"/>
</dbReference>
<organism evidence="15 17">
    <name type="scientific">Jannaschia seohaensis</name>
    <dbReference type="NCBI Taxonomy" id="475081"/>
    <lineage>
        <taxon>Bacteria</taxon>
        <taxon>Pseudomonadati</taxon>
        <taxon>Pseudomonadota</taxon>
        <taxon>Alphaproteobacteria</taxon>
        <taxon>Rhodobacterales</taxon>
        <taxon>Roseobacteraceae</taxon>
        <taxon>Jannaschia</taxon>
    </lineage>
</organism>
<proteinExistence type="inferred from homology"/>
<keyword evidence="5 10" id="KW-0997">Cell inner membrane</keyword>
<dbReference type="PIRSF" id="PIRSF002786">
    <property type="entry name" value="XcpX"/>
    <property type="match status" value="1"/>
</dbReference>
<dbReference type="AlphaFoldDB" id="A0A2Y9AYX0"/>
<keyword evidence="16" id="KW-1185">Reference proteome</keyword>
<keyword evidence="8 11" id="KW-1133">Transmembrane helix</keyword>
<evidence type="ECO:0000313" key="17">
    <source>
        <dbReference type="Proteomes" id="UP000251571"/>
    </source>
</evidence>
<evidence type="ECO:0000256" key="10">
    <source>
        <dbReference type="PIRNR" id="PIRNR002786"/>
    </source>
</evidence>
<evidence type="ECO:0000256" key="5">
    <source>
        <dbReference type="ARBA" id="ARBA00022519"/>
    </source>
</evidence>
<evidence type="ECO:0000313" key="16">
    <source>
        <dbReference type="Proteomes" id="UP000245839"/>
    </source>
</evidence>
<dbReference type="Pfam" id="PF21687">
    <property type="entry name" value="T2SSK_1st"/>
    <property type="match status" value="1"/>
</dbReference>
<evidence type="ECO:0000256" key="4">
    <source>
        <dbReference type="ARBA" id="ARBA00022475"/>
    </source>
</evidence>
<dbReference type="SUPFAM" id="SSF54523">
    <property type="entry name" value="Pili subunits"/>
    <property type="match status" value="1"/>
</dbReference>
<evidence type="ECO:0000259" key="13">
    <source>
        <dbReference type="Pfam" id="PF21687"/>
    </source>
</evidence>
<evidence type="ECO:0000256" key="3">
    <source>
        <dbReference type="ARBA" id="ARBA00022448"/>
    </source>
</evidence>
<evidence type="ECO:0000256" key="11">
    <source>
        <dbReference type="SAM" id="Phobius"/>
    </source>
</evidence>
<dbReference type="InterPro" id="IPR049179">
    <property type="entry name" value="T2SSK_SAM-like_2nd"/>
</dbReference>
<reference evidence="14 16" key="3">
    <citation type="submission" date="2018-03" db="EMBL/GenBank/DDBJ databases">
        <title>Genomic Encyclopedia of Archaeal and Bacterial Type Strains, Phase II (KMG-II): from individual species to whole genera.</title>
        <authorList>
            <person name="Goeker M."/>
        </authorList>
    </citation>
    <scope>NUCLEOTIDE SEQUENCE [LARGE SCALE GENOMIC DNA]</scope>
    <source>
        <strain evidence="14 16">DSM 25227</strain>
    </source>
</reference>
<comment type="similarity">
    <text evidence="2 10">Belongs to the GSP K family.</text>
</comment>
<keyword evidence="6 11" id="KW-0812">Transmembrane</keyword>
<dbReference type="GO" id="GO:0005886">
    <property type="term" value="C:plasma membrane"/>
    <property type="evidence" value="ECO:0007669"/>
    <property type="project" value="UniProtKB-SubCell"/>
</dbReference>
<dbReference type="InterPro" id="IPR005628">
    <property type="entry name" value="GspK"/>
</dbReference>
<dbReference type="EMBL" id="QGDJ01000010">
    <property type="protein sequence ID" value="PWJ15795.1"/>
    <property type="molecule type" value="Genomic_DNA"/>
</dbReference>
<keyword evidence="9 10" id="KW-0472">Membrane</keyword>
<feature type="domain" description="T2SS protein K first SAM-like" evidence="13">
    <location>
        <begin position="100"/>
        <end position="193"/>
    </location>
</feature>
<dbReference type="OrthoDB" id="7860673at2"/>
<dbReference type="InterPro" id="IPR038072">
    <property type="entry name" value="GspK_central_sf"/>
</dbReference>
<evidence type="ECO:0000313" key="15">
    <source>
        <dbReference type="EMBL" id="SSA49480.1"/>
    </source>
</evidence>
<sequence>MRRDAGFVLINALILVAAMSAAAVLLLSRAESSRMRLDAAREARVLTANLDAFEALARARLQADRSEGALDTPRDSWAQPVAEAPLAQGTVSGGIEDMQGRFDLNRLAAPDDTEAPEVLRRLFARLALSPLQADAVQAFLSPAGPSNSAVYARLEPPVYPTGGSLVLLDQLATLPELDAESLDRLRPYVTVLPSGGPVNVNTAEPLLLEVLFPQVAPALIDRIAARRRTEPFASVEAFFAALGLPIDPEIEGAVDPAGFAVSSTMFLAQGVARLEDRSAERRTVLERRRPGFPPEIAWRVTRFEAPR</sequence>
<keyword evidence="4 10" id="KW-1003">Cell membrane</keyword>
<evidence type="ECO:0000256" key="7">
    <source>
        <dbReference type="ARBA" id="ARBA00022927"/>
    </source>
</evidence>
<gene>
    <name evidence="14" type="ORF">BCF38_11015</name>
    <name evidence="15" type="ORF">SAMN05421539_11015</name>
</gene>
<dbReference type="EMBL" id="UETC01000010">
    <property type="protein sequence ID" value="SSA49480.1"/>
    <property type="molecule type" value="Genomic_DNA"/>
</dbReference>
<evidence type="ECO:0000256" key="6">
    <source>
        <dbReference type="ARBA" id="ARBA00022692"/>
    </source>
</evidence>
<name>A0A2Y9AYX0_9RHOB</name>
<keyword evidence="7" id="KW-0653">Protein transport</keyword>
<reference evidence="15" key="2">
    <citation type="submission" date="2016-10" db="EMBL/GenBank/DDBJ databases">
        <authorList>
            <person name="Cai Z."/>
        </authorList>
    </citation>
    <scope>NUCLEOTIDE SEQUENCE [LARGE SCALE GENOMIC DNA]</scope>
    <source>
        <strain evidence="15">DSM 25227</strain>
    </source>
</reference>
<evidence type="ECO:0000256" key="8">
    <source>
        <dbReference type="ARBA" id="ARBA00022989"/>
    </source>
</evidence>
<dbReference type="Proteomes" id="UP000251571">
    <property type="component" value="Unassembled WGS sequence"/>
</dbReference>
<dbReference type="SUPFAM" id="SSF158544">
    <property type="entry name" value="GspK insert domain-like"/>
    <property type="match status" value="1"/>
</dbReference>
<dbReference type="RefSeq" id="WP_111785600.1">
    <property type="nucleotide sequence ID" value="NZ_QGDJ01000010.1"/>
</dbReference>
<dbReference type="GO" id="GO:0009306">
    <property type="term" value="P:protein secretion"/>
    <property type="evidence" value="ECO:0007669"/>
    <property type="project" value="InterPro"/>
</dbReference>
<dbReference type="InterPro" id="IPR045584">
    <property type="entry name" value="Pilin-like"/>
</dbReference>
<comment type="subcellular location">
    <subcellularLocation>
        <location evidence="1 10">Cell inner membrane</location>
    </subcellularLocation>
</comment>
<evidence type="ECO:0000256" key="2">
    <source>
        <dbReference type="ARBA" id="ARBA00007246"/>
    </source>
</evidence>
<evidence type="ECO:0000313" key="14">
    <source>
        <dbReference type="EMBL" id="PWJ15795.1"/>
    </source>
</evidence>
<dbReference type="InterPro" id="IPR049031">
    <property type="entry name" value="T2SSK_SAM-like_1st"/>
</dbReference>
<evidence type="ECO:0000259" key="12">
    <source>
        <dbReference type="Pfam" id="PF03934"/>
    </source>
</evidence>
<dbReference type="Proteomes" id="UP000245839">
    <property type="component" value="Unassembled WGS sequence"/>
</dbReference>
<dbReference type="Gene3D" id="3.30.1300.30">
    <property type="entry name" value="GSPII I/J protein-like"/>
    <property type="match status" value="1"/>
</dbReference>
<evidence type="ECO:0000256" key="9">
    <source>
        <dbReference type="ARBA" id="ARBA00023136"/>
    </source>
</evidence>